<dbReference type="InterPro" id="IPR027417">
    <property type="entry name" value="P-loop_NTPase"/>
</dbReference>
<evidence type="ECO:0000313" key="5">
    <source>
        <dbReference type="EMBL" id="EFW03180.1"/>
    </source>
</evidence>
<evidence type="ECO:0000256" key="1">
    <source>
        <dbReference type="ARBA" id="ARBA00022448"/>
    </source>
</evidence>
<name>E7GFM4_9FIRM</name>
<dbReference type="CDD" id="cd03255">
    <property type="entry name" value="ABC_MJ0796_LolCDE_FtsE"/>
    <property type="match status" value="1"/>
</dbReference>
<keyword evidence="6" id="KW-1185">Reference proteome</keyword>
<keyword evidence="2" id="KW-0547">Nucleotide-binding</keyword>
<dbReference type="GO" id="GO:0005886">
    <property type="term" value="C:plasma membrane"/>
    <property type="evidence" value="ECO:0007669"/>
    <property type="project" value="TreeGrafter"/>
</dbReference>
<dbReference type="PROSITE" id="PS50893">
    <property type="entry name" value="ABC_TRANSPORTER_2"/>
    <property type="match status" value="1"/>
</dbReference>
<dbReference type="GO" id="GO:0005524">
    <property type="term" value="F:ATP binding"/>
    <property type="evidence" value="ECO:0007669"/>
    <property type="project" value="UniProtKB-KW"/>
</dbReference>
<feature type="domain" description="ABC transporter" evidence="4">
    <location>
        <begin position="8"/>
        <end position="248"/>
    </location>
</feature>
<dbReference type="Gene3D" id="3.40.50.300">
    <property type="entry name" value="P-loop containing nucleotide triphosphate hydrolases"/>
    <property type="match status" value="1"/>
</dbReference>
<keyword evidence="3" id="KW-0067">ATP-binding</keyword>
<dbReference type="InterPro" id="IPR003593">
    <property type="entry name" value="AAA+_ATPase"/>
</dbReference>
<dbReference type="SUPFAM" id="SSF52540">
    <property type="entry name" value="P-loop containing nucleoside triphosphate hydrolases"/>
    <property type="match status" value="1"/>
</dbReference>
<dbReference type="InterPro" id="IPR017911">
    <property type="entry name" value="MacB-like_ATP-bd"/>
</dbReference>
<evidence type="ECO:0000256" key="3">
    <source>
        <dbReference type="ARBA" id="ARBA00022840"/>
    </source>
</evidence>
<dbReference type="eggNOG" id="COG1136">
    <property type="taxonomic scope" value="Bacteria"/>
</dbReference>
<evidence type="ECO:0000259" key="4">
    <source>
        <dbReference type="PROSITE" id="PS50893"/>
    </source>
</evidence>
<proteinExistence type="predicted"/>
<evidence type="ECO:0000256" key="2">
    <source>
        <dbReference type="ARBA" id="ARBA00022741"/>
    </source>
</evidence>
<dbReference type="InterPro" id="IPR003439">
    <property type="entry name" value="ABC_transporter-like_ATP-bd"/>
</dbReference>
<sequence>MTMSQYILEAKKLTKIYGIHSQNEFEALHALDFQVEPGEFICIMGPSGSGKSTFINNISTIDIPTKGSVRIQGVDVREMSAQEIGRFRYQNLGFVFQDFNLLDTHTLFENISMPLSLAKISKEDIFERVHDMAKNMGIEHLLKKYPYECSGGQRQRAAICRALIAQPKIIIADEPTGNLDSVNSHELLMTLKSLNEQDGVTIIMVSHDPMIASYSSRFVYIKDGHIAETLQRQELSQDEYFQKIVDINSLESRKLFEKHHD</sequence>
<dbReference type="STRING" id="100884.GCA_000269565_01771"/>
<gene>
    <name evidence="5" type="ORF">HMPREF9488_03567</name>
</gene>
<dbReference type="InterPro" id="IPR017871">
    <property type="entry name" value="ABC_transporter-like_CS"/>
</dbReference>
<protein>
    <submittedName>
        <fullName evidence="5">ABC transporter</fullName>
    </submittedName>
</protein>
<dbReference type="PROSITE" id="PS00211">
    <property type="entry name" value="ABC_TRANSPORTER_1"/>
    <property type="match status" value="1"/>
</dbReference>
<dbReference type="PANTHER" id="PTHR24220">
    <property type="entry name" value="IMPORT ATP-BINDING PROTEIN"/>
    <property type="match status" value="1"/>
</dbReference>
<reference evidence="5 6" key="1">
    <citation type="submission" date="2010-12" db="EMBL/GenBank/DDBJ databases">
        <title>The Genome Sequence of Coprobacillus sp. strain 29_1.</title>
        <authorList>
            <consortium name="The Broad Institute Genome Sequencing Platform"/>
            <person name="Earl A."/>
            <person name="Ward D."/>
            <person name="Feldgarden M."/>
            <person name="Gevers D."/>
            <person name="Daigneault M."/>
            <person name="Sibley C.D."/>
            <person name="White A."/>
            <person name="Strauss J."/>
            <person name="Allen-Vercoe E."/>
            <person name="Young S.K."/>
            <person name="Zeng Q."/>
            <person name="Gargeya S."/>
            <person name="Fitzgerald M."/>
            <person name="Haas B."/>
            <person name="Abouelleil A."/>
            <person name="Alvarado L."/>
            <person name="Arachchi H.M."/>
            <person name="Berlin A."/>
            <person name="Brown A."/>
            <person name="Chapman S.B."/>
            <person name="Chen Z."/>
            <person name="Dunbar C."/>
            <person name="Freedman E."/>
            <person name="Gearin G."/>
            <person name="Gellesch M."/>
            <person name="Goldberg J."/>
            <person name="Griggs A."/>
            <person name="Gujja S."/>
            <person name="Heilman E."/>
            <person name="Heiman D."/>
            <person name="Howarth C."/>
            <person name="Larson L."/>
            <person name="Lui A."/>
            <person name="MacDonald P.J.P."/>
            <person name="Mehta T."/>
            <person name="Montmayeur A."/>
            <person name="Murphy C."/>
            <person name="Neiman D."/>
            <person name="Pearson M."/>
            <person name="Priest M."/>
            <person name="Roberts A."/>
            <person name="Saif S."/>
            <person name="Shea T."/>
            <person name="Shenoy N."/>
            <person name="Sisk P."/>
            <person name="Stolte C."/>
            <person name="Sykes S."/>
            <person name="White J."/>
            <person name="Yandava C."/>
            <person name="Nusbaum C."/>
            <person name="Birren B."/>
        </authorList>
    </citation>
    <scope>NUCLEOTIDE SEQUENCE [LARGE SCALE GENOMIC DNA]</scope>
    <source>
        <strain evidence="5 6">29_1</strain>
    </source>
</reference>
<dbReference type="EMBL" id="ADKX01000050">
    <property type="protein sequence ID" value="EFW03180.1"/>
    <property type="molecule type" value="Genomic_DNA"/>
</dbReference>
<dbReference type="Pfam" id="PF00005">
    <property type="entry name" value="ABC_tran"/>
    <property type="match status" value="1"/>
</dbReference>
<evidence type="ECO:0000313" key="6">
    <source>
        <dbReference type="Proteomes" id="UP000003157"/>
    </source>
</evidence>
<dbReference type="FunFam" id="3.40.50.300:FF:000032">
    <property type="entry name" value="Export ABC transporter ATP-binding protein"/>
    <property type="match status" value="1"/>
</dbReference>
<dbReference type="GO" id="GO:0016887">
    <property type="term" value="F:ATP hydrolysis activity"/>
    <property type="evidence" value="ECO:0007669"/>
    <property type="project" value="InterPro"/>
</dbReference>
<dbReference type="SMART" id="SM00382">
    <property type="entry name" value="AAA"/>
    <property type="match status" value="1"/>
</dbReference>
<dbReference type="HOGENOM" id="CLU_000604_1_22_9"/>
<dbReference type="AlphaFoldDB" id="E7GFM4"/>
<organism evidence="5 6">
    <name type="scientific">Coprobacillus cateniformis</name>
    <dbReference type="NCBI Taxonomy" id="100884"/>
    <lineage>
        <taxon>Bacteria</taxon>
        <taxon>Bacillati</taxon>
        <taxon>Bacillota</taxon>
        <taxon>Erysipelotrichia</taxon>
        <taxon>Erysipelotrichales</taxon>
        <taxon>Coprobacillaceae</taxon>
        <taxon>Coprobacillus</taxon>
    </lineage>
</organism>
<dbReference type="Proteomes" id="UP000003157">
    <property type="component" value="Unassembled WGS sequence"/>
</dbReference>
<keyword evidence="1" id="KW-0813">Transport</keyword>
<dbReference type="GO" id="GO:0022857">
    <property type="term" value="F:transmembrane transporter activity"/>
    <property type="evidence" value="ECO:0007669"/>
    <property type="project" value="TreeGrafter"/>
</dbReference>
<accession>E7GFM4</accession>
<dbReference type="InterPro" id="IPR015854">
    <property type="entry name" value="ABC_transpr_LolD-like"/>
</dbReference>
<dbReference type="GO" id="GO:0098796">
    <property type="term" value="C:membrane protein complex"/>
    <property type="evidence" value="ECO:0007669"/>
    <property type="project" value="UniProtKB-ARBA"/>
</dbReference>
<dbReference type="PANTHER" id="PTHR24220:SF674">
    <property type="entry name" value="BACITRACIN EXPORT ATP-BINDING PROTEIN BCEA"/>
    <property type="match status" value="1"/>
</dbReference>
<comment type="caution">
    <text evidence="5">The sequence shown here is derived from an EMBL/GenBank/DDBJ whole genome shotgun (WGS) entry which is preliminary data.</text>
</comment>